<feature type="domain" description="ABC3 transporter permease C-terminal" evidence="8">
    <location>
        <begin position="722"/>
        <end position="838"/>
    </location>
</feature>
<feature type="domain" description="MacB-like periplasmic core" evidence="9">
    <location>
        <begin position="493"/>
        <end position="687"/>
    </location>
</feature>
<evidence type="ECO:0000259" key="9">
    <source>
        <dbReference type="Pfam" id="PF12704"/>
    </source>
</evidence>
<sequence>MFKLGLRTVLSHRLRFALSLTAVVLGVAFVAGSLIFADTFSTAIRRNFAATTADVVVTPVSGLGGSAANLGDNNAKPPTLTADLATQIQNLPGVAATDPSLLLGGLQLLDKAGKPIDTYGVPTFGASWPRYAETATFQLVSGAPPWGNQQIALDSRTAKRTGYEVGDQVRVVTPTGTITARISGTITPGTSGLAAGAPLIAFDGASAQLLLLGEQGWTSIGVALKPDQDRDAVIQRIRELGGPGVHVRTGAQVTEDSETALDQAFGGMSAVLLLFAAIALFVSSFLIVNTFSMLVAQRSRELALLRAIGASRRQVTRTVLAEAIVIGLIGSTLGLLFGAGVAGVLQATFAELDLDVPTGSLQIGPGTIITSYVVGIGVTCAAAWPAARRAGRMSPVAAMRQEIALPPKAARTRVVFGLLLIGMAAVSYTSTIAARGLPAAVLIGLGGAMGLTGVVLAGPLIGRYAVQLLTLPFGRSTPALLGARNAQRNPRRTAATASALMISLALVSGLGVLAASAEASVDQGVREAIGTSDVLVSGDEGAPMSGKVAGIVAAVDGVAGVGRARAMTGQVDGQQIRVTGVDPAVLNGPIVTKVEQGSLDGLAGGSVVVTRPLARQFSLTPGKTITVVTESGRHNLKVATVIAANRQLNGVVVSLDTFGRIGGAGTDSVLYVDLDEGVTMEQVQQPLLQALADYPSVQVRDQVAYAEAERGPIDLMRNVVLMLLALAILIAVLGIVNTLALSVVERTREIGLLRAVGMERGQLRRMVQIESVTIALLGALLGAGLGVLFGSAIQTVMSEDGMAVRDIPELQILASVLIAAVVGVLAAAWPARRAARLDVLRAIGTE</sequence>
<dbReference type="EMBL" id="JBHLTC010000018">
    <property type="protein sequence ID" value="MFC0625865.1"/>
    <property type="molecule type" value="Genomic_DNA"/>
</dbReference>
<feature type="transmembrane region" description="Helical" evidence="7">
    <location>
        <begin position="319"/>
        <end position="343"/>
    </location>
</feature>
<dbReference type="InterPro" id="IPR003838">
    <property type="entry name" value="ABC3_permease_C"/>
</dbReference>
<evidence type="ECO:0000259" key="8">
    <source>
        <dbReference type="Pfam" id="PF02687"/>
    </source>
</evidence>
<evidence type="ECO:0000256" key="7">
    <source>
        <dbReference type="SAM" id="Phobius"/>
    </source>
</evidence>
<comment type="caution">
    <text evidence="10">The sequence shown here is derived from an EMBL/GenBank/DDBJ whole genome shotgun (WGS) entry which is preliminary data.</text>
</comment>
<feature type="transmembrane region" description="Helical" evidence="7">
    <location>
        <begin position="439"/>
        <end position="461"/>
    </location>
</feature>
<feature type="domain" description="ABC3 transporter permease C-terminal" evidence="8">
    <location>
        <begin position="274"/>
        <end position="395"/>
    </location>
</feature>
<evidence type="ECO:0000256" key="1">
    <source>
        <dbReference type="ARBA" id="ARBA00004651"/>
    </source>
</evidence>
<evidence type="ECO:0000313" key="10">
    <source>
        <dbReference type="EMBL" id="MFC0625865.1"/>
    </source>
</evidence>
<dbReference type="InterPro" id="IPR050250">
    <property type="entry name" value="Macrolide_Exporter_MacB"/>
</dbReference>
<protein>
    <submittedName>
        <fullName evidence="10">ABC transporter permease</fullName>
    </submittedName>
</protein>
<dbReference type="Proteomes" id="UP001589890">
    <property type="component" value="Unassembled WGS sequence"/>
</dbReference>
<comment type="similarity">
    <text evidence="6">Belongs to the ABC-4 integral membrane protein family.</text>
</comment>
<comment type="subcellular location">
    <subcellularLocation>
        <location evidence="1">Cell membrane</location>
        <topology evidence="1">Multi-pass membrane protein</topology>
    </subcellularLocation>
</comment>
<gene>
    <name evidence="10" type="ORF">ACFFGN_17440</name>
</gene>
<keyword evidence="2" id="KW-1003">Cell membrane</keyword>
<dbReference type="Pfam" id="PF12704">
    <property type="entry name" value="MacB_PCD"/>
    <property type="match status" value="2"/>
</dbReference>
<feature type="transmembrane region" description="Helical" evidence="7">
    <location>
        <begin position="494"/>
        <end position="517"/>
    </location>
</feature>
<keyword evidence="11" id="KW-1185">Reference proteome</keyword>
<feature type="transmembrane region" description="Helical" evidence="7">
    <location>
        <begin position="812"/>
        <end position="831"/>
    </location>
</feature>
<evidence type="ECO:0000313" key="11">
    <source>
        <dbReference type="Proteomes" id="UP001589890"/>
    </source>
</evidence>
<accession>A0ABV6QMJ5</accession>
<evidence type="ECO:0000256" key="6">
    <source>
        <dbReference type="ARBA" id="ARBA00038076"/>
    </source>
</evidence>
<evidence type="ECO:0000256" key="3">
    <source>
        <dbReference type="ARBA" id="ARBA00022692"/>
    </source>
</evidence>
<reference evidence="10 11" key="1">
    <citation type="submission" date="2024-09" db="EMBL/GenBank/DDBJ databases">
        <authorList>
            <person name="Sun Q."/>
            <person name="Mori K."/>
        </authorList>
    </citation>
    <scope>NUCLEOTIDE SEQUENCE [LARGE SCALE GENOMIC DNA]</scope>
    <source>
        <strain evidence="10 11">CGMCC 1.15906</strain>
    </source>
</reference>
<dbReference type="PANTHER" id="PTHR30572:SF4">
    <property type="entry name" value="ABC TRANSPORTER PERMEASE YTRF"/>
    <property type="match status" value="1"/>
</dbReference>
<feature type="transmembrane region" description="Helical" evidence="7">
    <location>
        <begin position="772"/>
        <end position="792"/>
    </location>
</feature>
<proteinExistence type="inferred from homology"/>
<feature type="transmembrane region" description="Helical" evidence="7">
    <location>
        <begin position="719"/>
        <end position="744"/>
    </location>
</feature>
<keyword evidence="3 7" id="KW-0812">Transmembrane</keyword>
<feature type="transmembrane region" description="Helical" evidence="7">
    <location>
        <begin position="414"/>
        <end position="433"/>
    </location>
</feature>
<keyword evidence="4 7" id="KW-1133">Transmembrane helix</keyword>
<keyword evidence="5 7" id="KW-0472">Membrane</keyword>
<feature type="transmembrane region" description="Helical" evidence="7">
    <location>
        <begin position="363"/>
        <end position="384"/>
    </location>
</feature>
<dbReference type="PANTHER" id="PTHR30572">
    <property type="entry name" value="MEMBRANE COMPONENT OF TRANSPORTER-RELATED"/>
    <property type="match status" value="1"/>
</dbReference>
<feature type="domain" description="MacB-like periplasmic core" evidence="9">
    <location>
        <begin position="17"/>
        <end position="239"/>
    </location>
</feature>
<dbReference type="Pfam" id="PF02687">
    <property type="entry name" value="FtsX"/>
    <property type="match status" value="2"/>
</dbReference>
<evidence type="ECO:0000256" key="2">
    <source>
        <dbReference type="ARBA" id="ARBA00022475"/>
    </source>
</evidence>
<feature type="transmembrane region" description="Helical" evidence="7">
    <location>
        <begin position="271"/>
        <end position="296"/>
    </location>
</feature>
<dbReference type="InterPro" id="IPR025857">
    <property type="entry name" value="MacB_PCD"/>
</dbReference>
<evidence type="ECO:0000256" key="5">
    <source>
        <dbReference type="ARBA" id="ARBA00023136"/>
    </source>
</evidence>
<evidence type="ECO:0000256" key="4">
    <source>
        <dbReference type="ARBA" id="ARBA00022989"/>
    </source>
</evidence>
<name>A0ABV6QMJ5_9ACTN</name>
<organism evidence="10 11">
    <name type="scientific">Kribbella deserti</name>
    <dbReference type="NCBI Taxonomy" id="1926257"/>
    <lineage>
        <taxon>Bacteria</taxon>
        <taxon>Bacillati</taxon>
        <taxon>Actinomycetota</taxon>
        <taxon>Actinomycetes</taxon>
        <taxon>Propionibacteriales</taxon>
        <taxon>Kribbellaceae</taxon>
        <taxon>Kribbella</taxon>
    </lineage>
</organism>
<dbReference type="RefSeq" id="WP_380048703.1">
    <property type="nucleotide sequence ID" value="NZ_JBHLTC010000018.1"/>
</dbReference>